<accession>A0A0N5AMT1</accession>
<feature type="zinc finger region" description="C3H1-type" evidence="10">
    <location>
        <begin position="507"/>
        <end position="534"/>
    </location>
</feature>
<dbReference type="GO" id="GO:0141101">
    <property type="term" value="F:tRNA(Ser) (uridine(44)-2'-O-)-methyltransferase activity"/>
    <property type="evidence" value="ECO:0007669"/>
    <property type="project" value="UniProtKB-EC"/>
</dbReference>
<keyword evidence="4 11" id="KW-0963">Cytoplasm</keyword>
<dbReference type="PANTHER" id="PTHR21210">
    <property type="entry name" value="TRNA (URACIL-O(2)-)-METHYLTRANSFERASE-RELATED"/>
    <property type="match status" value="1"/>
</dbReference>
<keyword evidence="10" id="KW-0863">Zinc-finger</keyword>
<proteinExistence type="inferred from homology"/>
<dbReference type="Proteomes" id="UP000046393">
    <property type="component" value="Unplaced"/>
</dbReference>
<evidence type="ECO:0000256" key="9">
    <source>
        <dbReference type="ARBA" id="ARBA00047957"/>
    </source>
</evidence>
<keyword evidence="10" id="KW-0479">Metal-binding</keyword>
<dbReference type="PROSITE" id="PS50103">
    <property type="entry name" value="ZF_C3H1"/>
    <property type="match status" value="1"/>
</dbReference>
<dbReference type="GO" id="GO:0030488">
    <property type="term" value="P:tRNA methylation"/>
    <property type="evidence" value="ECO:0007669"/>
    <property type="project" value="UniProtKB-UniRule"/>
</dbReference>
<dbReference type="WBParaSite" id="SMUV_0000589901-mRNA-1">
    <property type="protein sequence ID" value="SMUV_0000589901-mRNA-1"/>
    <property type="gene ID" value="SMUV_0000589901"/>
</dbReference>
<keyword evidence="7 11" id="KW-0949">S-adenosyl-L-methionine</keyword>
<dbReference type="InterPro" id="IPR011671">
    <property type="entry name" value="tRNA_uracil_MeTrfase"/>
</dbReference>
<organism evidence="13 14">
    <name type="scientific">Syphacia muris</name>
    <dbReference type="NCBI Taxonomy" id="451379"/>
    <lineage>
        <taxon>Eukaryota</taxon>
        <taxon>Metazoa</taxon>
        <taxon>Ecdysozoa</taxon>
        <taxon>Nematoda</taxon>
        <taxon>Chromadorea</taxon>
        <taxon>Rhabditida</taxon>
        <taxon>Spirurina</taxon>
        <taxon>Oxyuridomorpha</taxon>
        <taxon>Oxyuroidea</taxon>
        <taxon>Oxyuridae</taxon>
        <taxon>Syphacia</taxon>
    </lineage>
</organism>
<name>A0A0N5AMT1_9BILA</name>
<dbReference type="SUPFAM" id="SSF53335">
    <property type="entry name" value="S-adenosyl-L-methionine-dependent methyltransferases"/>
    <property type="match status" value="1"/>
</dbReference>
<evidence type="ECO:0000256" key="8">
    <source>
        <dbReference type="ARBA" id="ARBA00022694"/>
    </source>
</evidence>
<comment type="function">
    <text evidence="1">Probable adenosyl-L-methionine (AdoMet)-dependent tRNA (uracil-O(2)-)-methyltransferase.</text>
</comment>
<dbReference type="AlphaFoldDB" id="A0A0N5AMT1"/>
<dbReference type="GO" id="GO:0008270">
    <property type="term" value="F:zinc ion binding"/>
    <property type="evidence" value="ECO:0007669"/>
    <property type="project" value="UniProtKB-KW"/>
</dbReference>
<evidence type="ECO:0000256" key="4">
    <source>
        <dbReference type="ARBA" id="ARBA00022490"/>
    </source>
</evidence>
<evidence type="ECO:0000256" key="11">
    <source>
        <dbReference type="RuleBase" id="RU368004"/>
    </source>
</evidence>
<evidence type="ECO:0000256" key="1">
    <source>
        <dbReference type="ARBA" id="ARBA00002778"/>
    </source>
</evidence>
<comment type="function">
    <text evidence="11">Adenosyl-L-methionine (AdoMet)-dependent tRNA (uracil-O(2)-)-methyltransferase.</text>
</comment>
<dbReference type="EC" id="2.1.1.211" evidence="11"/>
<evidence type="ECO:0000256" key="5">
    <source>
        <dbReference type="ARBA" id="ARBA00022603"/>
    </source>
</evidence>
<protein>
    <recommendedName>
        <fullName evidence="11">tRNA (uracil-O(2)-)-methyltransferase</fullName>
        <ecNumber evidence="11">2.1.1.211</ecNumber>
    </recommendedName>
</protein>
<dbReference type="GO" id="GO:0005737">
    <property type="term" value="C:cytoplasm"/>
    <property type="evidence" value="ECO:0007669"/>
    <property type="project" value="UniProtKB-SubCell"/>
</dbReference>
<keyword evidence="8 11" id="KW-0819">tRNA processing</keyword>
<dbReference type="STRING" id="451379.A0A0N5AMT1"/>
<keyword evidence="5 11" id="KW-0489">Methyltransferase</keyword>
<dbReference type="InterPro" id="IPR029063">
    <property type="entry name" value="SAM-dependent_MTases_sf"/>
</dbReference>
<comment type="catalytic activity">
    <reaction evidence="9 11">
        <text>uridine(44) in tRNA(Ser) + S-adenosyl-L-methionine = 2'-O-methyluridine(44) in tRNA(Ser) + S-adenosyl-L-homocysteine + H(+)</text>
        <dbReference type="Rhea" id="RHEA:43100"/>
        <dbReference type="Rhea" id="RHEA-COMP:10339"/>
        <dbReference type="Rhea" id="RHEA-COMP:10340"/>
        <dbReference type="ChEBI" id="CHEBI:15378"/>
        <dbReference type="ChEBI" id="CHEBI:57856"/>
        <dbReference type="ChEBI" id="CHEBI:59789"/>
        <dbReference type="ChEBI" id="CHEBI:65315"/>
        <dbReference type="ChEBI" id="CHEBI:74478"/>
        <dbReference type="EC" id="2.1.1.211"/>
    </reaction>
</comment>
<reference evidence="14" key="1">
    <citation type="submission" date="2017-02" db="UniProtKB">
        <authorList>
            <consortium name="WormBaseParasite"/>
        </authorList>
    </citation>
    <scope>IDENTIFICATION</scope>
</reference>
<comment type="subcellular location">
    <subcellularLocation>
        <location evidence="2 11">Cytoplasm</location>
    </subcellularLocation>
</comment>
<evidence type="ECO:0000256" key="3">
    <source>
        <dbReference type="ARBA" id="ARBA00009056"/>
    </source>
</evidence>
<dbReference type="Pfam" id="PF07757">
    <property type="entry name" value="AdoMet_MTase"/>
    <property type="match status" value="1"/>
</dbReference>
<feature type="domain" description="C3H1-type" evidence="12">
    <location>
        <begin position="507"/>
        <end position="534"/>
    </location>
</feature>
<evidence type="ECO:0000256" key="7">
    <source>
        <dbReference type="ARBA" id="ARBA00022691"/>
    </source>
</evidence>
<dbReference type="PANTHER" id="PTHR21210:SF0">
    <property type="entry name" value="TRNA (URACIL-O(2)-)-METHYLTRANSFERASE-RELATED"/>
    <property type="match status" value="1"/>
</dbReference>
<dbReference type="InterPro" id="IPR000571">
    <property type="entry name" value="Znf_CCCH"/>
</dbReference>
<keyword evidence="10" id="KW-0862">Zinc</keyword>
<sequence length="534" mass="60931">MGEIVLVSGKVELPTNAFEQYFQKLLDIWCDRCDIFNKRLAGTCLIDKDTEEFDGVCKKANVMATGEVQIRKMVPKSEFFSTLAYEASFPNGSLCRRFYPCVLDGARHPHVAFPYTVSLQVVSSIMPDTTICELCIHANVCEESSWLCSTAFPSLLRVLKNMDLTKPSIKTHSLVDSDSFIKTYRRIKAEYGRQIVNDWSERTDPLKYVYEDCCIAAYLSEVYKNRRKELKFCDVGCGNGLLVYLLNKLDFNGFGFDLRERRIWSKFKNVDLREFTLNPEKEFIMDTNFLIGNHNDELTPWIPVIAARRKCDFFLLPCCPFGFYGPFTTKSKTSGSCSSIYNSYLEFLRNLCTKLGFTVREDRLRIPSTKRHCFLCSVPPAGLPADVESIIGSFTGCSNGSFLARTKSIQVLNNTKIPRELQELLVKKIFFYLYWKPNISATDWRQGGEVSLSEVIDILDEKDKLLLKSSCGGLQTFLKNHHQVFKVEKARVAVRDWATEGSAKNGKQKTKACWFHLNHPQGCPLSAELCSFKH</sequence>
<evidence type="ECO:0000313" key="13">
    <source>
        <dbReference type="Proteomes" id="UP000046393"/>
    </source>
</evidence>
<keyword evidence="13" id="KW-1185">Reference proteome</keyword>
<keyword evidence="6 11" id="KW-0808">Transferase</keyword>
<evidence type="ECO:0000256" key="2">
    <source>
        <dbReference type="ARBA" id="ARBA00004496"/>
    </source>
</evidence>
<evidence type="ECO:0000259" key="12">
    <source>
        <dbReference type="PROSITE" id="PS50103"/>
    </source>
</evidence>
<evidence type="ECO:0000313" key="14">
    <source>
        <dbReference type="WBParaSite" id="SMUV_0000589901-mRNA-1"/>
    </source>
</evidence>
<evidence type="ECO:0000256" key="10">
    <source>
        <dbReference type="PROSITE-ProRule" id="PRU00723"/>
    </source>
</evidence>
<evidence type="ECO:0000256" key="6">
    <source>
        <dbReference type="ARBA" id="ARBA00022679"/>
    </source>
</evidence>
<comment type="similarity">
    <text evidence="3 11">Belongs to the TRM44 family.</text>
</comment>